<keyword evidence="3" id="KW-1185">Reference proteome</keyword>
<organism evidence="2 3">
    <name type="scientific">Granulosicoccus antarcticus IMCC3135</name>
    <dbReference type="NCBI Taxonomy" id="1192854"/>
    <lineage>
        <taxon>Bacteria</taxon>
        <taxon>Pseudomonadati</taxon>
        <taxon>Pseudomonadota</taxon>
        <taxon>Gammaproteobacteria</taxon>
        <taxon>Chromatiales</taxon>
        <taxon>Granulosicoccaceae</taxon>
        <taxon>Granulosicoccus</taxon>
    </lineage>
</organism>
<name>A0A2Z2P1Q0_9GAMM</name>
<protein>
    <submittedName>
        <fullName evidence="2">Thiosulfate sulfurtransferase GlpE</fullName>
        <ecNumber evidence="2">2.8.1.1</ecNumber>
    </submittedName>
</protein>
<dbReference type="OrthoDB" id="9789585at2"/>
<dbReference type="InterPro" id="IPR052367">
    <property type="entry name" value="Thiosulfate_ST/Rhodanese-like"/>
</dbReference>
<dbReference type="PANTHER" id="PTHR45431">
    <property type="entry name" value="RHODANESE-LIKE DOMAIN-CONTAINING PROTEIN 15, CHLOROPLASTIC"/>
    <property type="match status" value="1"/>
</dbReference>
<dbReference type="Gene3D" id="3.40.250.10">
    <property type="entry name" value="Rhodanese-like domain"/>
    <property type="match status" value="1"/>
</dbReference>
<dbReference type="AlphaFoldDB" id="A0A2Z2P1Q0"/>
<dbReference type="InterPro" id="IPR001763">
    <property type="entry name" value="Rhodanese-like_dom"/>
</dbReference>
<keyword evidence="2" id="KW-0808">Transferase</keyword>
<dbReference type="RefSeq" id="WP_088921249.1">
    <property type="nucleotide sequence ID" value="NZ_CP018632.1"/>
</dbReference>
<gene>
    <name evidence="2" type="primary">glpE_4</name>
    <name evidence="2" type="ORF">IMCC3135_32175</name>
</gene>
<accession>A0A2Z2P1Q0</accession>
<dbReference type="EMBL" id="CP018632">
    <property type="protein sequence ID" value="ASJ76481.1"/>
    <property type="molecule type" value="Genomic_DNA"/>
</dbReference>
<evidence type="ECO:0000313" key="2">
    <source>
        <dbReference type="EMBL" id="ASJ76481.1"/>
    </source>
</evidence>
<dbReference type="PANTHER" id="PTHR45431:SF3">
    <property type="entry name" value="RHODANESE-LIKE DOMAIN-CONTAINING PROTEIN 15, CHLOROPLASTIC"/>
    <property type="match status" value="1"/>
</dbReference>
<sequence length="143" mass="15532">MSDSAVAIESISPTDAWAIMQSEPGVTLIDVRSDMEFLMIGHPRGAVNVPWIDAPDWVVNVNFVANVRKALLGRVSAKGRRSSPVFLICRSGNRSLDAAEALASDGLSDISVIEGGFEGPLDDAHHRNTVAGWRFEDLPWEQC</sequence>
<dbReference type="SMART" id="SM00450">
    <property type="entry name" value="RHOD"/>
    <property type="match status" value="1"/>
</dbReference>
<evidence type="ECO:0000313" key="3">
    <source>
        <dbReference type="Proteomes" id="UP000250079"/>
    </source>
</evidence>
<dbReference type="SUPFAM" id="SSF52821">
    <property type="entry name" value="Rhodanese/Cell cycle control phosphatase"/>
    <property type="match status" value="1"/>
</dbReference>
<feature type="domain" description="Rhodanese" evidence="1">
    <location>
        <begin position="22"/>
        <end position="129"/>
    </location>
</feature>
<dbReference type="GO" id="GO:0004792">
    <property type="term" value="F:thiosulfate-cyanide sulfurtransferase activity"/>
    <property type="evidence" value="ECO:0007669"/>
    <property type="project" value="UniProtKB-EC"/>
</dbReference>
<dbReference type="EC" id="2.8.1.1" evidence="2"/>
<dbReference type="Pfam" id="PF00581">
    <property type="entry name" value="Rhodanese"/>
    <property type="match status" value="1"/>
</dbReference>
<dbReference type="InterPro" id="IPR036873">
    <property type="entry name" value="Rhodanese-like_dom_sf"/>
</dbReference>
<dbReference type="KEGG" id="gai:IMCC3135_32175"/>
<dbReference type="PROSITE" id="PS50206">
    <property type="entry name" value="RHODANESE_3"/>
    <property type="match status" value="1"/>
</dbReference>
<dbReference type="Proteomes" id="UP000250079">
    <property type="component" value="Chromosome"/>
</dbReference>
<evidence type="ECO:0000259" key="1">
    <source>
        <dbReference type="PROSITE" id="PS50206"/>
    </source>
</evidence>
<reference evidence="2 3" key="1">
    <citation type="submission" date="2016-12" db="EMBL/GenBank/DDBJ databases">
        <authorList>
            <person name="Song W.-J."/>
            <person name="Kurnit D.M."/>
        </authorList>
    </citation>
    <scope>NUCLEOTIDE SEQUENCE [LARGE SCALE GENOMIC DNA]</scope>
    <source>
        <strain evidence="2 3">IMCC3135</strain>
    </source>
</reference>
<proteinExistence type="predicted"/>